<dbReference type="GO" id="GO:0005737">
    <property type="term" value="C:cytoplasm"/>
    <property type="evidence" value="ECO:0007669"/>
    <property type="project" value="TreeGrafter"/>
</dbReference>
<dbReference type="PANTHER" id="PTHR21100">
    <property type="entry name" value="PREFOLDIN SUBUNIT 4"/>
    <property type="match status" value="1"/>
</dbReference>
<dbReference type="GO" id="GO:0006457">
    <property type="term" value="P:protein folding"/>
    <property type="evidence" value="ECO:0007669"/>
    <property type="project" value="UniProtKB-UniRule"/>
</dbReference>
<dbReference type="Proteomes" id="UP001151582">
    <property type="component" value="Unassembled WGS sequence"/>
</dbReference>
<reference evidence="6" key="1">
    <citation type="submission" date="2022-07" db="EMBL/GenBank/DDBJ databases">
        <title>Phylogenomic reconstructions and comparative analyses of Kickxellomycotina fungi.</title>
        <authorList>
            <person name="Reynolds N.K."/>
            <person name="Stajich J.E."/>
            <person name="Barry K."/>
            <person name="Grigoriev I.V."/>
            <person name="Crous P."/>
            <person name="Smith M.E."/>
        </authorList>
    </citation>
    <scope>NUCLEOTIDE SEQUENCE</scope>
    <source>
        <strain evidence="6">RSA 567</strain>
    </source>
</reference>
<evidence type="ECO:0000313" key="6">
    <source>
        <dbReference type="EMBL" id="KAJ1983369.1"/>
    </source>
</evidence>
<evidence type="ECO:0000256" key="4">
    <source>
        <dbReference type="PIRNR" id="PIRNR016477"/>
    </source>
</evidence>
<gene>
    <name evidence="6" type="ORF">H4R34_001319</name>
</gene>
<comment type="subunit">
    <text evidence="4">Heterohexamer of two PFD-alpha type and four PFD-beta type subunits.</text>
</comment>
<keyword evidence="7" id="KW-1185">Reference proteome</keyword>
<comment type="caution">
    <text evidence="6">The sequence shown here is derived from an EMBL/GenBank/DDBJ whole genome shotgun (WGS) entry which is preliminary data.</text>
</comment>
<dbReference type="GO" id="GO:0051082">
    <property type="term" value="F:unfolded protein binding"/>
    <property type="evidence" value="ECO:0007669"/>
    <property type="project" value="InterPro"/>
</dbReference>
<dbReference type="Gene3D" id="1.10.287.370">
    <property type="match status" value="1"/>
</dbReference>
<dbReference type="PANTHER" id="PTHR21100:SF9">
    <property type="entry name" value="PREFOLDIN SUBUNIT 4"/>
    <property type="match status" value="1"/>
</dbReference>
<dbReference type="SUPFAM" id="SSF46579">
    <property type="entry name" value="Prefoldin"/>
    <property type="match status" value="1"/>
</dbReference>
<dbReference type="OrthoDB" id="10250441at2759"/>
<comment type="similarity">
    <text evidence="1 4">Belongs to the prefoldin subunit beta family.</text>
</comment>
<dbReference type="FunFam" id="1.10.287.370:FF:000005">
    <property type="entry name" value="Prefoldin subunit 4"/>
    <property type="match status" value="1"/>
</dbReference>
<protein>
    <recommendedName>
        <fullName evidence="4">Prefoldin subunit 4</fullName>
    </recommendedName>
</protein>
<evidence type="ECO:0000256" key="1">
    <source>
        <dbReference type="ARBA" id="ARBA00008045"/>
    </source>
</evidence>
<dbReference type="PIRSF" id="PIRSF016477">
    <property type="entry name" value="Prefoldin_subunit_4"/>
    <property type="match status" value="1"/>
</dbReference>
<dbReference type="InterPro" id="IPR009053">
    <property type="entry name" value="Prefoldin"/>
</dbReference>
<keyword evidence="5" id="KW-0175">Coiled coil</keyword>
<comment type="function">
    <text evidence="3 4">Binds specifically to cytosolic chaperonin (c-CPN) and transfers target proteins to it. Binds to nascent polypeptide chain and promotes folding in an environment in which there are many competing pathways for nonnative proteins.</text>
</comment>
<name>A0A9W8BB08_9FUNG</name>
<accession>A0A9W8BB08</accession>
<organism evidence="6 7">
    <name type="scientific">Dimargaris verticillata</name>
    <dbReference type="NCBI Taxonomy" id="2761393"/>
    <lineage>
        <taxon>Eukaryota</taxon>
        <taxon>Fungi</taxon>
        <taxon>Fungi incertae sedis</taxon>
        <taxon>Zoopagomycota</taxon>
        <taxon>Kickxellomycotina</taxon>
        <taxon>Dimargaritomycetes</taxon>
        <taxon>Dimargaritales</taxon>
        <taxon>Dimargaritaceae</taxon>
        <taxon>Dimargaris</taxon>
    </lineage>
</organism>
<dbReference type="CDD" id="cd23165">
    <property type="entry name" value="Prefoldin_4"/>
    <property type="match status" value="1"/>
</dbReference>
<evidence type="ECO:0000256" key="2">
    <source>
        <dbReference type="ARBA" id="ARBA00023186"/>
    </source>
</evidence>
<proteinExistence type="inferred from homology"/>
<feature type="coiled-coil region" evidence="5">
    <location>
        <begin position="22"/>
        <end position="49"/>
    </location>
</feature>
<feature type="coiled-coil region" evidence="5">
    <location>
        <begin position="75"/>
        <end position="113"/>
    </location>
</feature>
<dbReference type="GO" id="GO:0016272">
    <property type="term" value="C:prefoldin complex"/>
    <property type="evidence" value="ECO:0007669"/>
    <property type="project" value="UniProtKB-UniRule"/>
</dbReference>
<evidence type="ECO:0000256" key="3">
    <source>
        <dbReference type="ARBA" id="ARBA00024667"/>
    </source>
</evidence>
<sequence>MEATPDAEIQVTWEDQQNINAFSRLNAKLEDLQVQYEDKKLEIEYLDDLAMELELADEDEPISYKIGDIFIDLSLEEAQDRLQSEKDRLDYAIDALKNDMDEVETKLAGLKKTLYGKFKTAINLEKD</sequence>
<keyword evidence="2 4" id="KW-0143">Chaperone</keyword>
<dbReference type="Pfam" id="PF01920">
    <property type="entry name" value="Prefoldin_2"/>
    <property type="match status" value="1"/>
</dbReference>
<dbReference type="InterPro" id="IPR002777">
    <property type="entry name" value="PFD_beta-like"/>
</dbReference>
<dbReference type="AlphaFoldDB" id="A0A9W8BB08"/>
<evidence type="ECO:0000256" key="5">
    <source>
        <dbReference type="SAM" id="Coils"/>
    </source>
</evidence>
<dbReference type="EMBL" id="JANBQB010000058">
    <property type="protein sequence ID" value="KAJ1983369.1"/>
    <property type="molecule type" value="Genomic_DNA"/>
</dbReference>
<dbReference type="InterPro" id="IPR016661">
    <property type="entry name" value="PFDN4"/>
</dbReference>
<evidence type="ECO:0000313" key="7">
    <source>
        <dbReference type="Proteomes" id="UP001151582"/>
    </source>
</evidence>